<proteinExistence type="inferred from homology"/>
<feature type="region of interest" description="Disordered" evidence="2">
    <location>
        <begin position="968"/>
        <end position="999"/>
    </location>
</feature>
<dbReference type="GO" id="GO:0005615">
    <property type="term" value="C:extracellular space"/>
    <property type="evidence" value="ECO:0007669"/>
    <property type="project" value="TreeGrafter"/>
</dbReference>
<dbReference type="Proteomes" id="UP000299102">
    <property type="component" value="Unassembled WGS sequence"/>
</dbReference>
<dbReference type="InterPro" id="IPR045357">
    <property type="entry name" value="Aminopeptidase_N-like_N"/>
</dbReference>
<dbReference type="Gene3D" id="2.60.40.1730">
    <property type="entry name" value="tricorn interacting facor f3 domain"/>
    <property type="match status" value="1"/>
</dbReference>
<dbReference type="Gene3D" id="1.25.50.20">
    <property type="match status" value="1"/>
</dbReference>
<name>A0A4C1W8G6_EUMVA</name>
<dbReference type="GO" id="GO:0005737">
    <property type="term" value="C:cytoplasm"/>
    <property type="evidence" value="ECO:0007669"/>
    <property type="project" value="TreeGrafter"/>
</dbReference>
<dbReference type="InterPro" id="IPR024571">
    <property type="entry name" value="ERAP1-like_C_dom"/>
</dbReference>
<keyword evidence="6" id="KW-0378">Hydrolase</keyword>
<dbReference type="SUPFAM" id="SSF63737">
    <property type="entry name" value="Leukotriene A4 hydrolase N-terminal domain"/>
    <property type="match status" value="1"/>
</dbReference>
<organism evidence="6 7">
    <name type="scientific">Eumeta variegata</name>
    <name type="common">Bagworm moth</name>
    <name type="synonym">Eumeta japonica</name>
    <dbReference type="NCBI Taxonomy" id="151549"/>
    <lineage>
        <taxon>Eukaryota</taxon>
        <taxon>Metazoa</taxon>
        <taxon>Ecdysozoa</taxon>
        <taxon>Arthropoda</taxon>
        <taxon>Hexapoda</taxon>
        <taxon>Insecta</taxon>
        <taxon>Pterygota</taxon>
        <taxon>Neoptera</taxon>
        <taxon>Endopterygota</taxon>
        <taxon>Lepidoptera</taxon>
        <taxon>Glossata</taxon>
        <taxon>Ditrysia</taxon>
        <taxon>Tineoidea</taxon>
        <taxon>Psychidae</taxon>
        <taxon>Oiketicinae</taxon>
        <taxon>Eumeta</taxon>
    </lineage>
</organism>
<dbReference type="SUPFAM" id="SSF55486">
    <property type="entry name" value="Metalloproteases ('zincins'), catalytic domain"/>
    <property type="match status" value="1"/>
</dbReference>
<comment type="caution">
    <text evidence="6">The sequence shown here is derived from an EMBL/GenBank/DDBJ whole genome shotgun (WGS) entry which is preliminary data.</text>
</comment>
<keyword evidence="6" id="KW-0645">Protease</keyword>
<evidence type="ECO:0000256" key="2">
    <source>
        <dbReference type="SAM" id="MobiDB-lite"/>
    </source>
</evidence>
<dbReference type="Gene3D" id="1.10.390.10">
    <property type="entry name" value="Neutral Protease Domain 2"/>
    <property type="match status" value="1"/>
</dbReference>
<comment type="similarity">
    <text evidence="1">Belongs to the peptidase M1 family.</text>
</comment>
<reference evidence="6 7" key="1">
    <citation type="journal article" date="2019" name="Commun. Biol.">
        <title>The bagworm genome reveals a unique fibroin gene that provides high tensile strength.</title>
        <authorList>
            <person name="Kono N."/>
            <person name="Nakamura H."/>
            <person name="Ohtoshi R."/>
            <person name="Tomita M."/>
            <person name="Numata K."/>
            <person name="Arakawa K."/>
        </authorList>
    </citation>
    <scope>NUCLEOTIDE SEQUENCE [LARGE SCALE GENOMIC DNA]</scope>
</reference>
<evidence type="ECO:0000259" key="4">
    <source>
        <dbReference type="Pfam" id="PF11838"/>
    </source>
</evidence>
<dbReference type="PANTHER" id="PTHR11533:SF299">
    <property type="entry name" value="AMINOPEPTIDASE"/>
    <property type="match status" value="1"/>
</dbReference>
<feature type="domain" description="Aminopeptidase N-like N-terminal" evidence="5">
    <location>
        <begin position="379"/>
        <end position="543"/>
    </location>
</feature>
<evidence type="ECO:0000313" key="6">
    <source>
        <dbReference type="EMBL" id="GBP46435.1"/>
    </source>
</evidence>
<dbReference type="OrthoDB" id="6584069at2759"/>
<dbReference type="InterPro" id="IPR050344">
    <property type="entry name" value="Peptidase_M1_aminopeptidases"/>
</dbReference>
<dbReference type="InterPro" id="IPR014782">
    <property type="entry name" value="Peptidase_M1_dom"/>
</dbReference>
<dbReference type="AlphaFoldDB" id="A0A4C1W8G6"/>
<feature type="domain" description="ERAP1-like C-terminal" evidence="4">
    <location>
        <begin position="1006"/>
        <end position="1156"/>
    </location>
</feature>
<dbReference type="Pfam" id="PF17900">
    <property type="entry name" value="Peptidase_M1_N"/>
    <property type="match status" value="1"/>
</dbReference>
<evidence type="ECO:0000259" key="3">
    <source>
        <dbReference type="Pfam" id="PF01433"/>
    </source>
</evidence>
<dbReference type="Gene3D" id="2.60.40.1910">
    <property type="match status" value="1"/>
</dbReference>
<keyword evidence="6" id="KW-0031">Aminopeptidase</keyword>
<feature type="domain" description="Peptidase M1 membrane alanine aminopeptidase" evidence="3">
    <location>
        <begin position="650"/>
        <end position="834"/>
    </location>
</feature>
<evidence type="ECO:0000256" key="1">
    <source>
        <dbReference type="ARBA" id="ARBA00010136"/>
    </source>
</evidence>
<dbReference type="InterPro" id="IPR027268">
    <property type="entry name" value="Peptidase_M4/M1_CTD_sf"/>
</dbReference>
<protein>
    <submittedName>
        <fullName evidence="6">Glutamyl aminopeptidase</fullName>
    </submittedName>
</protein>
<dbReference type="GO" id="GO:0043171">
    <property type="term" value="P:peptide catabolic process"/>
    <property type="evidence" value="ECO:0007669"/>
    <property type="project" value="TreeGrafter"/>
</dbReference>
<dbReference type="GO" id="GO:0042277">
    <property type="term" value="F:peptide binding"/>
    <property type="evidence" value="ECO:0007669"/>
    <property type="project" value="TreeGrafter"/>
</dbReference>
<evidence type="ECO:0000259" key="5">
    <source>
        <dbReference type="Pfam" id="PF17900"/>
    </source>
</evidence>
<feature type="region of interest" description="Disordered" evidence="2">
    <location>
        <begin position="1232"/>
        <end position="1251"/>
    </location>
</feature>
<dbReference type="GO" id="GO:0070006">
    <property type="term" value="F:metalloaminopeptidase activity"/>
    <property type="evidence" value="ECO:0007669"/>
    <property type="project" value="TreeGrafter"/>
</dbReference>
<dbReference type="Pfam" id="PF11838">
    <property type="entry name" value="ERAP1_C"/>
    <property type="match status" value="1"/>
</dbReference>
<dbReference type="GO" id="GO:0006508">
    <property type="term" value="P:proteolysis"/>
    <property type="evidence" value="ECO:0007669"/>
    <property type="project" value="TreeGrafter"/>
</dbReference>
<dbReference type="GO" id="GO:0016020">
    <property type="term" value="C:membrane"/>
    <property type="evidence" value="ECO:0007669"/>
    <property type="project" value="TreeGrafter"/>
</dbReference>
<dbReference type="Pfam" id="PF01433">
    <property type="entry name" value="Peptidase_M1"/>
    <property type="match status" value="1"/>
</dbReference>
<dbReference type="GO" id="GO:0008270">
    <property type="term" value="F:zinc ion binding"/>
    <property type="evidence" value="ECO:0007669"/>
    <property type="project" value="InterPro"/>
</dbReference>
<sequence>MRVLVAEVGTSSSPLIITQIYFIRYPIPSQQAGNAPVTSLGLQLSMGDVRSRSKIPISSKPAFESWLNGCDECSDEVKASGGRALVKARASAAWAQDHVTDILLSLRGRACLTQLSILTLVVSVIITCLVNRSASSALDLAARSPLAATRLARGTIRGFAHASHAPRPPRPGVRKYFTISAGASRPTVGIYIDVDGSRRGRKKNMKKKTSGVVGHQIGTKFLIKISISSSIRVARGRPIIVEWERDARHSAGLSLVRQFEAAPCRHNRKIGTIPTTKPSQLQASLHKLKDAIVPRLRRDVLTLPVLAASEPSPARIAAQVGSSGSLRVDASRVAHYFGGKICINKTDMILHAFLCFAAMSTARAYFLSEEECLNYTVYPVEYELTIIPHVYDGNKLYYDGEIVITVVANAPGVRVIELDAVDLEFVGDHVGVWYNNRNIIEGRLLYYDRMRGKIFLHLKEDLKVYDKTDEYRYKIKMSFRKMVTFGGEAYREGIFFAPYHENHVNRYITSTRLHPDRARRMFPCFNNPLFASVFRIRVYLPPAYQNAHNIIGSTCLTISTESRRYVSKDNYTIIEYLPSNQIAPHQMGFHLSYYVNRQKIVTKSNDIITVWAPTPAIDDCNYILNLGRHFIEILNGYSVKKRPITNGPINLVPIPAFIDGYEIDSWNLLTNGDYRMMVIEQYTSAQQKERMSFELAQQLSRVWLGNPGEVAQTRWREHWFKEGMATYLAYYLMSKLNTTYWDMRTYGFHTRTEAMDIDRRGAFHPLGRYNKTLGVHLTLDDEQLISAKTAAVLWMVENWLTSEVFHSALQHYIDSRRGKFVSIEDFAKFLQSETVKCEFFEGYTVSDVLGSWINQPGYPLVHVQVYRYNDTEDVIKLEQKHFAYNNNLRKDYKYRVPIAYTTLHEENCFSCNRPKFIIGDGAYHFKENIDDGWIILNRNAAGYYRVNYDRKTWQRIIQTLKSPQRTKIDQYNRAQGKEHKDWTGAGNDERERSGGEDEEGRRELKKELYIRDMIKLVNDAFALYVAGEIDYNLAKDILNCLDNEDSFVVWDSAFAGFELLKIENAAVGMTKQLYGAWEEFMRSKISSIYKRMADEFERDHQTRIFRSKVMTFACQIGHEVCRYNLTSEIEKIKRKEIYDPDLREACYYEMMEHLGRQAPTGNRFEKEDKSNAESEILREKEFKTRIPEGVPPPERIVMPPNTTTAQASLIYGFVVNPRLVPVLNSGLSVAPSPDPDHALEPNPGPALGPYSVLDFDPRSGFRF</sequence>
<dbReference type="STRING" id="151549.A0A4C1W8G6"/>
<dbReference type="PANTHER" id="PTHR11533">
    <property type="entry name" value="PROTEASE M1 ZINC METALLOPROTEASE"/>
    <property type="match status" value="1"/>
</dbReference>
<keyword evidence="7" id="KW-1185">Reference proteome</keyword>
<dbReference type="InterPro" id="IPR042097">
    <property type="entry name" value="Aminopeptidase_N-like_N_sf"/>
</dbReference>
<gene>
    <name evidence="6" type="primary">Enpep</name>
    <name evidence="6" type="ORF">EVAR_95135_1</name>
</gene>
<accession>A0A4C1W8G6</accession>
<evidence type="ECO:0000313" key="7">
    <source>
        <dbReference type="Proteomes" id="UP000299102"/>
    </source>
</evidence>
<dbReference type="EMBL" id="BGZK01000483">
    <property type="protein sequence ID" value="GBP46435.1"/>
    <property type="molecule type" value="Genomic_DNA"/>
</dbReference>